<dbReference type="InterPro" id="IPR002156">
    <property type="entry name" value="RNaseH_domain"/>
</dbReference>
<feature type="chain" id="PRO_5013181049" description="RNase H type-1 domain-containing protein" evidence="3">
    <location>
        <begin position="28"/>
        <end position="1868"/>
    </location>
</feature>
<dbReference type="InterPro" id="IPR012337">
    <property type="entry name" value="RNaseH-like_sf"/>
</dbReference>
<feature type="signal peptide" evidence="3">
    <location>
        <begin position="1"/>
        <end position="27"/>
    </location>
</feature>
<dbReference type="Pfam" id="PF00075">
    <property type="entry name" value="RNase_H"/>
    <property type="match status" value="1"/>
</dbReference>
<dbReference type="Proteomes" id="UP000186817">
    <property type="component" value="Unassembled WGS sequence"/>
</dbReference>
<comment type="caution">
    <text evidence="5">The sequence shown here is derived from an EMBL/GenBank/DDBJ whole genome shotgun (WGS) entry which is preliminary data.</text>
</comment>
<feature type="domain" description="RNase H type-1" evidence="4">
    <location>
        <begin position="1071"/>
        <end position="1224"/>
    </location>
</feature>
<dbReference type="Gene3D" id="3.30.420.10">
    <property type="entry name" value="Ribonuclease H-like superfamily/Ribonuclease H"/>
    <property type="match status" value="1"/>
</dbReference>
<dbReference type="InterPro" id="IPR036691">
    <property type="entry name" value="Endo/exonu/phosph_ase_sf"/>
</dbReference>
<proteinExistence type="predicted"/>
<dbReference type="GO" id="GO:0003676">
    <property type="term" value="F:nucleic acid binding"/>
    <property type="evidence" value="ECO:0007669"/>
    <property type="project" value="InterPro"/>
</dbReference>
<dbReference type="SUPFAM" id="SSF56219">
    <property type="entry name" value="DNase I-like"/>
    <property type="match status" value="1"/>
</dbReference>
<dbReference type="PROSITE" id="PS50879">
    <property type="entry name" value="RNASE_H_1"/>
    <property type="match status" value="1"/>
</dbReference>
<keyword evidence="3" id="KW-0732">Signal</keyword>
<dbReference type="InterPro" id="IPR036397">
    <property type="entry name" value="RNaseH_sf"/>
</dbReference>
<evidence type="ECO:0000313" key="6">
    <source>
        <dbReference type="Proteomes" id="UP000186817"/>
    </source>
</evidence>
<feature type="region of interest" description="Disordered" evidence="2">
    <location>
        <begin position="910"/>
        <end position="1000"/>
    </location>
</feature>
<reference evidence="5 6" key="1">
    <citation type="submission" date="2016-02" db="EMBL/GenBank/DDBJ databases">
        <title>Genome analysis of coral dinoflagellate symbionts highlights evolutionary adaptations to a symbiotic lifestyle.</title>
        <authorList>
            <person name="Aranda M."/>
            <person name="Li Y."/>
            <person name="Liew Y.J."/>
            <person name="Baumgarten S."/>
            <person name="Simakov O."/>
            <person name="Wilson M."/>
            <person name="Piel J."/>
            <person name="Ashoor H."/>
            <person name="Bougouffa S."/>
            <person name="Bajic V.B."/>
            <person name="Ryu T."/>
            <person name="Ravasi T."/>
            <person name="Bayer T."/>
            <person name="Micklem G."/>
            <person name="Kim H."/>
            <person name="Bhak J."/>
            <person name="Lajeunesse T.C."/>
            <person name="Voolstra C.R."/>
        </authorList>
    </citation>
    <scope>NUCLEOTIDE SEQUENCE [LARGE SCALE GENOMIC DNA]</scope>
    <source>
        <strain evidence="5 6">CCMP2467</strain>
    </source>
</reference>
<dbReference type="EMBL" id="LSRX01001008">
    <property type="protein sequence ID" value="OLP84908.1"/>
    <property type="molecule type" value="Genomic_DNA"/>
</dbReference>
<evidence type="ECO:0000259" key="4">
    <source>
        <dbReference type="PROSITE" id="PS50879"/>
    </source>
</evidence>
<feature type="compositionally biased region" description="Low complexity" evidence="2">
    <location>
        <begin position="968"/>
        <end position="980"/>
    </location>
</feature>
<dbReference type="OrthoDB" id="423185at2759"/>
<keyword evidence="1" id="KW-0175">Coiled coil</keyword>
<feature type="compositionally biased region" description="Basic and acidic residues" evidence="2">
    <location>
        <begin position="312"/>
        <end position="333"/>
    </location>
</feature>
<feature type="region of interest" description="Disordered" evidence="2">
    <location>
        <begin position="295"/>
        <end position="338"/>
    </location>
</feature>
<organism evidence="5 6">
    <name type="scientific">Symbiodinium microadriaticum</name>
    <name type="common">Dinoflagellate</name>
    <name type="synonym">Zooxanthella microadriatica</name>
    <dbReference type="NCBI Taxonomy" id="2951"/>
    <lineage>
        <taxon>Eukaryota</taxon>
        <taxon>Sar</taxon>
        <taxon>Alveolata</taxon>
        <taxon>Dinophyceae</taxon>
        <taxon>Suessiales</taxon>
        <taxon>Symbiodiniaceae</taxon>
        <taxon>Symbiodinium</taxon>
    </lineage>
</organism>
<keyword evidence="6" id="KW-1185">Reference proteome</keyword>
<feature type="compositionally biased region" description="Acidic residues" evidence="2">
    <location>
        <begin position="917"/>
        <end position="932"/>
    </location>
</feature>
<feature type="compositionally biased region" description="Pro residues" evidence="2">
    <location>
        <begin position="948"/>
        <end position="967"/>
    </location>
</feature>
<dbReference type="Gene3D" id="3.60.10.10">
    <property type="entry name" value="Endonuclease/exonuclease/phosphatase"/>
    <property type="match status" value="1"/>
</dbReference>
<accession>A0A1Q9CPQ2</accession>
<evidence type="ECO:0000256" key="3">
    <source>
        <dbReference type="SAM" id="SignalP"/>
    </source>
</evidence>
<feature type="region of interest" description="Disordered" evidence="2">
    <location>
        <begin position="199"/>
        <end position="234"/>
    </location>
</feature>
<evidence type="ECO:0000256" key="1">
    <source>
        <dbReference type="SAM" id="Coils"/>
    </source>
</evidence>
<protein>
    <recommendedName>
        <fullName evidence="4">RNase H type-1 domain-containing protein</fullName>
    </recommendedName>
</protein>
<evidence type="ECO:0000313" key="5">
    <source>
        <dbReference type="EMBL" id="OLP84908.1"/>
    </source>
</evidence>
<dbReference type="SUPFAM" id="SSF53098">
    <property type="entry name" value="Ribonuclease H-like"/>
    <property type="match status" value="1"/>
</dbReference>
<feature type="compositionally biased region" description="Basic and acidic residues" evidence="2">
    <location>
        <begin position="225"/>
        <end position="234"/>
    </location>
</feature>
<feature type="coiled-coil region" evidence="1">
    <location>
        <begin position="77"/>
        <end position="140"/>
    </location>
</feature>
<sequence length="1868" mass="206755">MAKQAWRGIGFLAAAFLLSVQVGRLETAATGSGRAGVPDLHYDEHGWLPTCQRAGGCRRRQAGDPESRPSQRLVTAARKAEVRIRKVQEDMEEAKKCWKMFQDKLQKAFVKERLRHKQDLEKLEDELAQQEQAQLEAFRDLQAAIANPASLQTGRKEEVPEDIYAEWGRLLQSCDQENDGMMDVEEAFTEKLSRQLQQVLEPAPRTPPRSRADRAAPRTPPRPTGTEERGTRESLSRFLDKAMVLAMQRQQEQQAQTEQPAPVDDPYMTSPSADVGLPTPPHRAKTMTPRIGIKLKGRQPVPSPKPGSTLADKLDKVRSKHANKDDAETMHVETDDEEDLLAELPKKTEDGDALAMDVLQQMCRWQLSLLLIYEMAGCYGPRGKGDTATGCITWSFRPDHGYLSWYGTAANSSFPASEGWGTPHWRNPDKIYDLMDLLLPWFQGIATSLLDGMVVLSGPCTGFLLSLLSIGGWGMLLAGLSGWSTTSGKRAGHGGLPGRICFAIGMVCLTNRNTFVAEAAKDYKPGPVPMPTDLELWMAGQSTLAEQLAEAAQRFFYDTPLQHNSEAAVPRDYTVTPTALVGEPAQPTMEELNMHVTIWLAAVYCETEVVDMELPRPLSLAYMKEALVNACSVTPEQYDDLHPTVPQLGDYYGSFIAQPAWLNETDKKVLVMDTRALGGTAYAVYFDGRVNHAGIRHNLPEYTDAPLDFYLFGSLTPLLPGHSMAAITGGVIKAVPQGRPCTWSDSLDLRMEQPARWSPEVSPPTQLDGLYNVFQSTQDQVVDEIEPLDFRSLEAVADEVLELGQAETTAYLPEKRLQALSHGGRTLWEQVAILHNQTMPDEVFCVIFVDLRPLACFPQWVRRPEIFDPQAYIDGLQIPGLADWVLTVVGGEPVRQGKLKVRHREVLTFSLQRPSESEETSEEAGESEDDGDSHDNSSEDRFCSGSSTPPPPPGPGEPPRGPPPPRPINRSRSPRRNIGPHGDMASGTRRTTSATPLALSDLVGPPSFDLTRVELQLPHDPIEVAALFAPWPWEQKLSVLDSMTFKPATIEAMKDLIPWKELLPLIEQHGLETELHAYTDGSWRAKQGLGGYAVVLLWVTTKASAFYHVLGDQVQGNPDSPWSFTAPPALMNEQIAIAVTLLWLLSDSTYSSFSRILLHFDCYAAGWSAQGSWSPVNAFSKQIRGLERFLQRLVRVPMRFVHTKAHVGHPYNEMADVCANEAATATATFHKPPPDVCRTLQEGDLSWLSVAFDYGVLPVQAGRFLSWSAKGPMGPSHLLPEQLIPTTVRGGHGRQSVIDFKVLTLNAQSLNGKCRYYEDQLDALGINMAFFQEAMGGSGVCSSRRFLRLSTDSAKHWGVALWVSKKCGILSSNGHPQHVQEEDIQVVFESPRLLILSINAAPCRIFAVSGHCPHNLRKAEAKQFHEDLSHHLGRIKEAGIVVVGIDLNGRVPTGIEGITGGLEHGDPDDNGRAFVATAATTGLWLPATYQEYHNGTSTTYRQANGAEHRIDYIGIGGCLKITEISSWVEQAFDTANVNDDHSAVVLDITGSLGGNGIQKRLYRPKYDTGKMLTEEGKATIAKEMALYCPPLWEMHPDDHCQHLQDYLHDIMRKHFSLEAGRPKASYIPQEVWKLRAGKLELKRRTRHRKDLSEALLSRAFLQWKTSEDYGVLVLLRKQLTLYELTAGAVRWATMAIKRGIAKAKAAFLQGLAFSEGDKGGDVLHKAKAAGIGGRQARPVSRPLPSLKMHNGTHAASWEDRDKVWMEHFGAQEMGQIERTADFLQAAHQEIYQDEEIDWTVGDIPTIQELEESLRMAPRNKAPGLDGIPGELLSATPSSMSAALYPLVAKSVLKLHQPVQWRGGILQES</sequence>
<dbReference type="GO" id="GO:0004523">
    <property type="term" value="F:RNA-DNA hybrid ribonuclease activity"/>
    <property type="evidence" value="ECO:0007669"/>
    <property type="project" value="InterPro"/>
</dbReference>
<feature type="compositionally biased region" description="Basic and acidic residues" evidence="2">
    <location>
        <begin position="933"/>
        <end position="942"/>
    </location>
</feature>
<gene>
    <name evidence="5" type="ORF">AK812_SmicGene34170</name>
</gene>
<name>A0A1Q9CPQ2_SYMMI</name>
<evidence type="ECO:0000256" key="2">
    <source>
        <dbReference type="SAM" id="MobiDB-lite"/>
    </source>
</evidence>